<dbReference type="RefSeq" id="WP_067943157.1">
    <property type="nucleotide sequence ID" value="NZ_CP014228.1"/>
</dbReference>
<keyword evidence="4" id="KW-1185">Reference proteome</keyword>
<sequence length="372" mass="39038">MPRIPRPTAGAVALAAISALGVLGAVGATARQRDLGDSLQRVQPGLRAPLLVVGRGRVGEPVAPEDVGSVLAGRPATVATRAVFPRGLGRRTVIPEGGEEVPVWLYERETASPEDEAGRAGSSDALRPAVVWIHGGGYVGGDPAQDHGLCNLIARRTHGLVVSVDYRRAPQHPYPAALEDCWSALTWVHEHAEELGVDPSRVAVGGSSAGGGLAAALTQRARDEGLPLAFQMLVYPMLDDATGAGGVEVPGLGEFVWTARSNAEGWAAYLGHPAGEPDERPWAVPARAQDLSGLPDAWIGVGDLDLFLDEDLAYAERLRGAGAEVDVHVEPGMYHGADYCTWSASMRAFRESGVDALAQALRRVRPGSQSSS</sequence>
<gene>
    <name evidence="3" type="ORF">AXF14_10860</name>
</gene>
<keyword evidence="1" id="KW-0378">Hydrolase</keyword>
<reference evidence="4" key="1">
    <citation type="submission" date="2016-02" db="EMBL/GenBank/DDBJ databases">
        <authorList>
            <person name="Holder M.E."/>
            <person name="Ajami N.J."/>
            <person name="Petrosino J.F."/>
        </authorList>
    </citation>
    <scope>NUCLEOTIDE SEQUENCE [LARGE SCALE GENOMIC DNA]</scope>
    <source>
        <strain evidence="4">CCUG 36733</strain>
    </source>
</reference>
<evidence type="ECO:0000256" key="1">
    <source>
        <dbReference type="ARBA" id="ARBA00022801"/>
    </source>
</evidence>
<dbReference type="AlphaFoldDB" id="A0A0X8JFN6"/>
<dbReference type="Gene3D" id="3.40.50.1820">
    <property type="entry name" value="alpha/beta hydrolase"/>
    <property type="match status" value="1"/>
</dbReference>
<dbReference type="STRING" id="111015.AXF14_10860"/>
<dbReference type="OrthoDB" id="9803828at2"/>
<dbReference type="KEGG" id="ard:AXF14_10860"/>
<accession>A0A0X8JFN6</accession>
<name>A0A0X8JFN6_ACTRD</name>
<dbReference type="Proteomes" id="UP000065220">
    <property type="component" value="Chromosome"/>
</dbReference>
<dbReference type="PANTHER" id="PTHR48081">
    <property type="entry name" value="AB HYDROLASE SUPERFAMILY PROTEIN C4A8.06C"/>
    <property type="match status" value="1"/>
</dbReference>
<dbReference type="SUPFAM" id="SSF53474">
    <property type="entry name" value="alpha/beta-Hydrolases"/>
    <property type="match status" value="1"/>
</dbReference>
<organism evidence="3 4">
    <name type="scientific">Actinomyces radicidentis</name>
    <dbReference type="NCBI Taxonomy" id="111015"/>
    <lineage>
        <taxon>Bacteria</taxon>
        <taxon>Bacillati</taxon>
        <taxon>Actinomycetota</taxon>
        <taxon>Actinomycetes</taxon>
        <taxon>Actinomycetales</taxon>
        <taxon>Actinomycetaceae</taxon>
        <taxon>Actinomyces</taxon>
    </lineage>
</organism>
<evidence type="ECO:0000259" key="2">
    <source>
        <dbReference type="Pfam" id="PF07859"/>
    </source>
</evidence>
<dbReference type="Pfam" id="PF07859">
    <property type="entry name" value="Abhydrolase_3"/>
    <property type="match status" value="1"/>
</dbReference>
<evidence type="ECO:0000313" key="3">
    <source>
        <dbReference type="EMBL" id="AMD87983.1"/>
    </source>
</evidence>
<dbReference type="InterPro" id="IPR029058">
    <property type="entry name" value="AB_hydrolase_fold"/>
</dbReference>
<proteinExistence type="predicted"/>
<dbReference type="GO" id="GO:0016787">
    <property type="term" value="F:hydrolase activity"/>
    <property type="evidence" value="ECO:0007669"/>
    <property type="project" value="UniProtKB-KW"/>
</dbReference>
<evidence type="ECO:0000313" key="4">
    <source>
        <dbReference type="Proteomes" id="UP000065220"/>
    </source>
</evidence>
<dbReference type="PANTHER" id="PTHR48081:SF8">
    <property type="entry name" value="ALPHA_BETA HYDROLASE FOLD-3 DOMAIN-CONTAINING PROTEIN-RELATED"/>
    <property type="match status" value="1"/>
</dbReference>
<dbReference type="InterPro" id="IPR013094">
    <property type="entry name" value="AB_hydrolase_3"/>
</dbReference>
<dbReference type="EMBL" id="CP014228">
    <property type="protein sequence ID" value="AMD87983.1"/>
    <property type="molecule type" value="Genomic_DNA"/>
</dbReference>
<feature type="domain" description="Alpha/beta hydrolase fold-3" evidence="2">
    <location>
        <begin position="130"/>
        <end position="336"/>
    </location>
</feature>
<dbReference type="InterPro" id="IPR050300">
    <property type="entry name" value="GDXG_lipolytic_enzyme"/>
</dbReference>
<protein>
    <submittedName>
        <fullName evidence="3">Arylesterase</fullName>
    </submittedName>
</protein>